<dbReference type="GeneID" id="54361211"/>
<organism evidence="2">
    <name type="scientific">Dissoconium aciculare CBS 342.82</name>
    <dbReference type="NCBI Taxonomy" id="1314786"/>
    <lineage>
        <taxon>Eukaryota</taxon>
        <taxon>Fungi</taxon>
        <taxon>Dikarya</taxon>
        <taxon>Ascomycota</taxon>
        <taxon>Pezizomycotina</taxon>
        <taxon>Dothideomycetes</taxon>
        <taxon>Dothideomycetidae</taxon>
        <taxon>Mycosphaerellales</taxon>
        <taxon>Dissoconiaceae</taxon>
        <taxon>Dissoconium</taxon>
    </lineage>
</organism>
<keyword evidence="1" id="KW-1185">Reference proteome</keyword>
<evidence type="ECO:0008006" key="3">
    <source>
        <dbReference type="Google" id="ProtNLM"/>
    </source>
</evidence>
<gene>
    <name evidence="2" type="ORF">K489DRAFT_373302</name>
</gene>
<name>A0A6J3LVZ8_9PEZI</name>
<evidence type="ECO:0000313" key="1">
    <source>
        <dbReference type="Proteomes" id="UP000504637"/>
    </source>
</evidence>
<accession>A0A6J3LVZ8</accession>
<dbReference type="Proteomes" id="UP000504637">
    <property type="component" value="Unplaced"/>
</dbReference>
<reference evidence="2" key="2">
    <citation type="submission" date="2020-04" db="EMBL/GenBank/DDBJ databases">
        <authorList>
            <consortium name="NCBI Genome Project"/>
        </authorList>
    </citation>
    <scope>NUCLEOTIDE SEQUENCE</scope>
    <source>
        <strain evidence="2">CBS 342.82</strain>
    </source>
</reference>
<dbReference type="AlphaFoldDB" id="A0A6J3LVZ8"/>
<dbReference type="RefSeq" id="XP_033456475.1">
    <property type="nucleotide sequence ID" value="XM_033603411.1"/>
</dbReference>
<proteinExistence type="predicted"/>
<reference evidence="2" key="3">
    <citation type="submission" date="2025-08" db="UniProtKB">
        <authorList>
            <consortium name="RefSeq"/>
        </authorList>
    </citation>
    <scope>IDENTIFICATION</scope>
    <source>
        <strain evidence="2">CBS 342.82</strain>
    </source>
</reference>
<reference evidence="2" key="1">
    <citation type="submission" date="2020-01" db="EMBL/GenBank/DDBJ databases">
        <authorList>
            <consortium name="DOE Joint Genome Institute"/>
            <person name="Haridas S."/>
            <person name="Albert R."/>
            <person name="Binder M."/>
            <person name="Bloem J."/>
            <person name="Labutti K."/>
            <person name="Salamov A."/>
            <person name="Andreopoulos B."/>
            <person name="Baker S.E."/>
            <person name="Barry K."/>
            <person name="Bills G."/>
            <person name="Bluhm B.H."/>
            <person name="Cannon C."/>
            <person name="Castanera R."/>
            <person name="Culley D.E."/>
            <person name="Daum C."/>
            <person name="Ezra D."/>
            <person name="Gonzalez J.B."/>
            <person name="Henrissat B."/>
            <person name="Kuo A."/>
            <person name="Liang C."/>
            <person name="Lipzen A."/>
            <person name="Lutzoni F."/>
            <person name="Magnuson J."/>
            <person name="Mondo S."/>
            <person name="Nolan M."/>
            <person name="Ohm R."/>
            <person name="Pangilinan J."/>
            <person name="Park H.-J."/>
            <person name="Ramirez L."/>
            <person name="Alfaro M."/>
            <person name="Sun H."/>
            <person name="Tritt A."/>
            <person name="Yoshinaga Y."/>
            <person name="Zwiers L.-H."/>
            <person name="Turgeon B.G."/>
            <person name="Goodwin S.B."/>
            <person name="Spatafora J.W."/>
            <person name="Crous P.W."/>
            <person name="Grigoriev I.V."/>
        </authorList>
    </citation>
    <scope>NUCLEOTIDE SEQUENCE</scope>
    <source>
        <strain evidence="2">CBS 342.82</strain>
    </source>
</reference>
<sequence>MPVLTLHNFTATNAEGTSDFHALLESARKAVRTSTQHEGPKTQHSTIAIVQKPEENSFQLWTESTSADDTIAKHDLSLLETLKDIFASRATYTRNRIAIPISAFNPSNNPFTSNLIETVQNIFPSAQATPSFRERIEKEFRTFDDAYMPGVSGTTGLIVGWTEDSEAISELGGAPATCMFVVRGWNSQEEFDKSVQSEHAQKAFPIVFGWGAPYRLWIAAREDA</sequence>
<protein>
    <recommendedName>
        <fullName evidence="3">ABM domain-containing protein</fullName>
    </recommendedName>
</protein>
<evidence type="ECO:0000313" key="2">
    <source>
        <dbReference type="RefSeq" id="XP_033456475.1"/>
    </source>
</evidence>
<dbReference type="OrthoDB" id="3830579at2759"/>